<dbReference type="InterPro" id="IPR025420">
    <property type="entry name" value="DUF4143"/>
</dbReference>
<dbReference type="EMBL" id="FNIM01000001">
    <property type="protein sequence ID" value="SDN26851.1"/>
    <property type="molecule type" value="Genomic_DNA"/>
</dbReference>
<dbReference type="PANTHER" id="PTHR43566:SF2">
    <property type="entry name" value="DUF4143 DOMAIN-CONTAINING PROTEIN"/>
    <property type="match status" value="1"/>
</dbReference>
<dbReference type="Pfam" id="PF13635">
    <property type="entry name" value="DUF4143"/>
    <property type="match status" value="1"/>
</dbReference>
<proteinExistence type="predicted"/>
<dbReference type="PANTHER" id="PTHR43566">
    <property type="entry name" value="CONSERVED PROTEIN"/>
    <property type="match status" value="1"/>
</dbReference>
<feature type="domain" description="DUF4143" evidence="1">
    <location>
        <begin position="11"/>
        <end position="165"/>
    </location>
</feature>
<dbReference type="STRING" id="332524.SAMN04487766_102159"/>
<gene>
    <name evidence="2" type="ORF">SAMN05216355_101498</name>
</gene>
<name>A0A1H0A110_9ACTO</name>
<evidence type="ECO:0000259" key="1">
    <source>
        <dbReference type="Pfam" id="PF13635"/>
    </source>
</evidence>
<protein>
    <recommendedName>
        <fullName evidence="1">DUF4143 domain-containing protein</fullName>
    </recommendedName>
</protein>
<dbReference type="AlphaFoldDB" id="A0A1H0A110"/>
<evidence type="ECO:0000313" key="3">
    <source>
        <dbReference type="Proteomes" id="UP000198541"/>
    </source>
</evidence>
<dbReference type="Proteomes" id="UP000198541">
    <property type="component" value="Unassembled WGS sequence"/>
</dbReference>
<accession>A0A1H0A110</accession>
<keyword evidence="3" id="KW-1185">Reference proteome</keyword>
<dbReference type="RefSeq" id="WP_245690318.1">
    <property type="nucleotide sequence ID" value="NZ_FNIM01000001.1"/>
</dbReference>
<reference evidence="3" key="1">
    <citation type="submission" date="2016-10" db="EMBL/GenBank/DDBJ databases">
        <authorList>
            <person name="Varghese N."/>
            <person name="Submissions S."/>
        </authorList>
    </citation>
    <scope>NUCLEOTIDE SEQUENCE [LARGE SCALE GENOMIC DNA]</scope>
    <source>
        <strain evidence="3">DSM 27982</strain>
    </source>
</reference>
<evidence type="ECO:0000313" key="2">
    <source>
        <dbReference type="EMBL" id="SDN26851.1"/>
    </source>
</evidence>
<organism evidence="2 3">
    <name type="scientific">Actinomyces ruminicola</name>
    <dbReference type="NCBI Taxonomy" id="332524"/>
    <lineage>
        <taxon>Bacteria</taxon>
        <taxon>Bacillati</taxon>
        <taxon>Actinomycetota</taxon>
        <taxon>Actinomycetes</taxon>
        <taxon>Actinomycetales</taxon>
        <taxon>Actinomycetaceae</taxon>
        <taxon>Actinomyces</taxon>
    </lineage>
</organism>
<sequence length="221" mass="24465">MSTWGDSTGSPRRDPIRLQALLRSLARHIATEASFATIARDVTARTLSAETAVGYVNALKRLFIVEEQPAWTPHLRSRYAVRTSSKLHFVDPALAAAITATSVERLMQDLETAGLWFESQVVQHLRTFAELRGGRVYHYRDKSGKEVDAVVEFDDGRWAAFELKLGQRQIPKGRASLAAFVADIDVERTPAPVFTAVVTADGPTMRLPDGVLTFPLHALRP</sequence>